<dbReference type="Proteomes" id="UP001556367">
    <property type="component" value="Unassembled WGS sequence"/>
</dbReference>
<sequence>MPQTLTQSFSQLHVDDQQTRCTTSNEDPCALVKYHPLPTNWRDIDSYLFYGWAINDAMCERYLQRYPDARRLAASGDPLCPVLWHLEKRVGYFHGRAVTAKVDGLSPPDRIICSEYGDHYFVLSLSCTKNKSLFRRRPTVKQMKVLAEEFGEEPRWFTGSSTKEEFWQLGYW</sequence>
<keyword evidence="2" id="KW-1185">Reference proteome</keyword>
<evidence type="ECO:0000313" key="1">
    <source>
        <dbReference type="EMBL" id="KAL0958631.1"/>
    </source>
</evidence>
<dbReference type="EMBL" id="JASNQZ010000003">
    <property type="protein sequence ID" value="KAL0958631.1"/>
    <property type="molecule type" value="Genomic_DNA"/>
</dbReference>
<evidence type="ECO:0000313" key="2">
    <source>
        <dbReference type="Proteomes" id="UP001556367"/>
    </source>
</evidence>
<comment type="caution">
    <text evidence="1">The sequence shown here is derived from an EMBL/GenBank/DDBJ whole genome shotgun (WGS) entry which is preliminary data.</text>
</comment>
<organism evidence="1 2">
    <name type="scientific">Hohenbuehelia grisea</name>
    <dbReference type="NCBI Taxonomy" id="104357"/>
    <lineage>
        <taxon>Eukaryota</taxon>
        <taxon>Fungi</taxon>
        <taxon>Dikarya</taxon>
        <taxon>Basidiomycota</taxon>
        <taxon>Agaricomycotina</taxon>
        <taxon>Agaricomycetes</taxon>
        <taxon>Agaricomycetidae</taxon>
        <taxon>Agaricales</taxon>
        <taxon>Pleurotineae</taxon>
        <taxon>Pleurotaceae</taxon>
        <taxon>Hohenbuehelia</taxon>
    </lineage>
</organism>
<proteinExistence type="predicted"/>
<gene>
    <name evidence="1" type="ORF">HGRIS_013968</name>
</gene>
<protein>
    <submittedName>
        <fullName evidence="1">Uncharacterized protein</fullName>
    </submittedName>
</protein>
<accession>A0ABR3JU22</accession>
<name>A0ABR3JU22_9AGAR</name>
<reference evidence="2" key="1">
    <citation type="submission" date="2024-06" db="EMBL/GenBank/DDBJ databases">
        <title>Multi-omics analyses provide insights into the biosynthesis of the anticancer antibiotic pleurotin in Hohenbuehelia grisea.</title>
        <authorList>
            <person name="Weaver J.A."/>
            <person name="Alberti F."/>
        </authorList>
    </citation>
    <scope>NUCLEOTIDE SEQUENCE [LARGE SCALE GENOMIC DNA]</scope>
    <source>
        <strain evidence="2">T-177</strain>
    </source>
</reference>